<dbReference type="EMBL" id="BAAAMK010000004">
    <property type="protein sequence ID" value="GAA1954565.1"/>
    <property type="molecule type" value="Genomic_DNA"/>
</dbReference>
<keyword evidence="3" id="KW-1185">Reference proteome</keyword>
<reference evidence="3" key="1">
    <citation type="journal article" date="2019" name="Int. J. Syst. Evol. Microbiol.">
        <title>The Global Catalogue of Microorganisms (GCM) 10K type strain sequencing project: providing services to taxonomists for standard genome sequencing and annotation.</title>
        <authorList>
            <consortium name="The Broad Institute Genomics Platform"/>
            <consortium name="The Broad Institute Genome Sequencing Center for Infectious Disease"/>
            <person name="Wu L."/>
            <person name="Ma J."/>
        </authorList>
    </citation>
    <scope>NUCLEOTIDE SEQUENCE [LARGE SCALE GENOMIC DNA]</scope>
    <source>
        <strain evidence="3">JCM 13584</strain>
    </source>
</reference>
<evidence type="ECO:0000256" key="1">
    <source>
        <dbReference type="SAM" id="SignalP"/>
    </source>
</evidence>
<protein>
    <recommendedName>
        <fullName evidence="4">DUF4430 domain-containing protein</fullName>
    </recommendedName>
</protein>
<comment type="caution">
    <text evidence="2">The sequence shown here is derived from an EMBL/GenBank/DDBJ whole genome shotgun (WGS) entry which is preliminary data.</text>
</comment>
<sequence length="188" mass="18468">MVTTTSRALGASAALFLALALAACAPSGGGSTEEPAASASASADAGAGADSGECTGVAVVVELPSDLEVADSPAGTTCVDADAPILASDALAEAGLETEGTEEYGDQVVCRVNGVPAADFALPAEDGSDYFETCASMPAAFAYWSLWTKPAGGEWGYAQEGLATLEVAPGESIALLFTLNGEPAAPSA</sequence>
<gene>
    <name evidence="2" type="ORF">GCM10009717_20560</name>
</gene>
<dbReference type="Proteomes" id="UP001499954">
    <property type="component" value="Unassembled WGS sequence"/>
</dbReference>
<evidence type="ECO:0008006" key="4">
    <source>
        <dbReference type="Google" id="ProtNLM"/>
    </source>
</evidence>
<accession>A0ABP5BXX2</accession>
<dbReference type="PROSITE" id="PS51257">
    <property type="entry name" value="PROKAR_LIPOPROTEIN"/>
    <property type="match status" value="1"/>
</dbReference>
<proteinExistence type="predicted"/>
<keyword evidence="1" id="KW-0732">Signal</keyword>
<dbReference type="RefSeq" id="WP_157416145.1">
    <property type="nucleotide sequence ID" value="NZ_BAAAMK010000004.1"/>
</dbReference>
<evidence type="ECO:0000313" key="3">
    <source>
        <dbReference type="Proteomes" id="UP001499954"/>
    </source>
</evidence>
<organism evidence="2 3">
    <name type="scientific">Agromyces allii</name>
    <dbReference type="NCBI Taxonomy" id="393607"/>
    <lineage>
        <taxon>Bacteria</taxon>
        <taxon>Bacillati</taxon>
        <taxon>Actinomycetota</taxon>
        <taxon>Actinomycetes</taxon>
        <taxon>Micrococcales</taxon>
        <taxon>Microbacteriaceae</taxon>
        <taxon>Agromyces</taxon>
    </lineage>
</organism>
<feature type="signal peptide" evidence="1">
    <location>
        <begin position="1"/>
        <end position="22"/>
    </location>
</feature>
<feature type="chain" id="PRO_5046022180" description="DUF4430 domain-containing protein" evidence="1">
    <location>
        <begin position="23"/>
        <end position="188"/>
    </location>
</feature>
<evidence type="ECO:0000313" key="2">
    <source>
        <dbReference type="EMBL" id="GAA1954565.1"/>
    </source>
</evidence>
<name>A0ABP5BXX2_9MICO</name>